<dbReference type="CDD" id="cd16936">
    <property type="entry name" value="HATPase_RsbW-like"/>
    <property type="match status" value="1"/>
</dbReference>
<evidence type="ECO:0000313" key="3">
    <source>
        <dbReference type="EMBL" id="AOR34063.1"/>
    </source>
</evidence>
<evidence type="ECO:0000313" key="4">
    <source>
        <dbReference type="Proteomes" id="UP000094960"/>
    </source>
</evidence>
<dbReference type="PANTHER" id="PTHR35526:SF3">
    <property type="entry name" value="ANTI-SIGMA-F FACTOR RSBW"/>
    <property type="match status" value="1"/>
</dbReference>
<keyword evidence="1" id="KW-0808">Transferase</keyword>
<dbReference type="InterPro" id="IPR036890">
    <property type="entry name" value="HATPase_C_sf"/>
</dbReference>
<dbReference type="Gene3D" id="3.30.565.10">
    <property type="entry name" value="Histidine kinase-like ATPase, C-terminal domain"/>
    <property type="match status" value="1"/>
</dbReference>
<dbReference type="Proteomes" id="UP000094960">
    <property type="component" value="Chromosome"/>
</dbReference>
<protein>
    <submittedName>
        <fullName evidence="3">Regulator</fullName>
    </submittedName>
</protein>
<name>A0A1D7YEM8_9ACTN</name>
<keyword evidence="4" id="KW-1185">Reference proteome</keyword>
<gene>
    <name evidence="3" type="ORF">BFF78_26105</name>
</gene>
<evidence type="ECO:0000259" key="2">
    <source>
        <dbReference type="Pfam" id="PF13581"/>
    </source>
</evidence>
<dbReference type="EMBL" id="CP017248">
    <property type="protein sequence ID" value="AOR34063.1"/>
    <property type="molecule type" value="Genomic_DNA"/>
</dbReference>
<dbReference type="AlphaFoldDB" id="A0A1D7YEM8"/>
<dbReference type="SUPFAM" id="SSF55874">
    <property type="entry name" value="ATPase domain of HSP90 chaperone/DNA topoisomerase II/histidine kinase"/>
    <property type="match status" value="1"/>
</dbReference>
<dbReference type="Pfam" id="PF13581">
    <property type="entry name" value="HATPase_c_2"/>
    <property type="match status" value="1"/>
</dbReference>
<dbReference type="KEGG" id="spun:BFF78_26105"/>
<accession>A0A1D7YEM8</accession>
<reference evidence="4" key="1">
    <citation type="submission" date="2016-09" db="EMBL/GenBank/DDBJ databases">
        <title>Streptomyces puniciscabiei strain:TW1S1 Genome sequencing and assembly.</title>
        <authorList>
            <person name="Kim M.-K."/>
            <person name="Kim S.B."/>
        </authorList>
    </citation>
    <scope>NUCLEOTIDE SEQUENCE [LARGE SCALE GENOMIC DNA]</scope>
    <source>
        <strain evidence="4">TW1S1</strain>
    </source>
</reference>
<dbReference type="RefSeq" id="WP_069780620.1">
    <property type="nucleotide sequence ID" value="NZ_CP017248.1"/>
</dbReference>
<proteinExistence type="predicted"/>
<dbReference type="GO" id="GO:0004674">
    <property type="term" value="F:protein serine/threonine kinase activity"/>
    <property type="evidence" value="ECO:0007669"/>
    <property type="project" value="UniProtKB-KW"/>
</dbReference>
<dbReference type="PANTHER" id="PTHR35526">
    <property type="entry name" value="ANTI-SIGMA-F FACTOR RSBW-RELATED"/>
    <property type="match status" value="1"/>
</dbReference>
<organism evidence="3 4">
    <name type="scientific">Streptomyces fodineus</name>
    <dbReference type="NCBI Taxonomy" id="1904616"/>
    <lineage>
        <taxon>Bacteria</taxon>
        <taxon>Bacillati</taxon>
        <taxon>Actinomycetota</taxon>
        <taxon>Actinomycetes</taxon>
        <taxon>Kitasatosporales</taxon>
        <taxon>Streptomycetaceae</taxon>
        <taxon>Streptomyces</taxon>
    </lineage>
</organism>
<evidence type="ECO:0000256" key="1">
    <source>
        <dbReference type="ARBA" id="ARBA00022527"/>
    </source>
</evidence>
<sequence>MGYNEASPPRQSWDLPFTAEPEEVATLRRLMRLHLGLWGLEDVVEAAQLCVSELVTNVITHVGLGTPTTLAVSMNGTYVRIEVRDPDTRALPTLLDAGIGSESGRGMRLVASIAARWGVELRAHQKVTWCELSTAPVMPCPVNDSPRLSRAEGLLDLYKAEQSPRAASAEGHRLRLACAEETAINIIADLLHWLHAHGRDADDVLDRAQAHFEAGTDVPA</sequence>
<dbReference type="InterPro" id="IPR050267">
    <property type="entry name" value="Anti-sigma-factor_SerPK"/>
</dbReference>
<keyword evidence="1" id="KW-0723">Serine/threonine-protein kinase</keyword>
<feature type="domain" description="Histidine kinase/HSP90-like ATPase" evidence="2">
    <location>
        <begin position="17"/>
        <end position="119"/>
    </location>
</feature>
<keyword evidence="1" id="KW-0418">Kinase</keyword>
<dbReference type="InterPro" id="IPR003594">
    <property type="entry name" value="HATPase_dom"/>
</dbReference>